<gene>
    <name evidence="1" type="ORF">FWILDA_LOCUS16177</name>
</gene>
<accession>A0A9W4X888</accession>
<name>A0A9W4X888_9GLOM</name>
<sequence length="318" mass="37676">MSAIYHEIKRLIPENFTKIIAYINTDVNLTNQINDALALYDTNKEKRNYLISFLESLRAEQPSATGFSREPTGLVHVFIDNSNVEIEGKKFVSNLQAVFENQLCLDYGRLLGLVLNGRQMGEDPVIVGSRPPPNDSLWKEIEDLGFQVKVHDRIFRDKEKEVDNELGAFISDAIQEHKRLGIIVLVAGDGDHSPFLRRALLRGWIIEVWFWTEGNEILQLWIIISNYVIINLDPYYLRFIYAYRRENTGRKIFLEIEDIVGSWDSENMMECYEELNLFCWWWHKPHNTFYMYFDEYEQWREAKHWIQKKYSNVAEYKK</sequence>
<comment type="caution">
    <text evidence="1">The sequence shown here is derived from an EMBL/GenBank/DDBJ whole genome shotgun (WGS) entry which is preliminary data.</text>
</comment>
<proteinExistence type="predicted"/>
<reference evidence="1" key="1">
    <citation type="submission" date="2022-08" db="EMBL/GenBank/DDBJ databases">
        <authorList>
            <person name="Kallberg Y."/>
            <person name="Tangrot J."/>
            <person name="Rosling A."/>
        </authorList>
    </citation>
    <scope>NUCLEOTIDE SEQUENCE</scope>
    <source>
        <strain evidence="1">Wild A</strain>
    </source>
</reference>
<dbReference type="AlphaFoldDB" id="A0A9W4X888"/>
<feature type="non-terminal residue" evidence="1">
    <location>
        <position position="318"/>
    </location>
</feature>
<organism evidence="1 2">
    <name type="scientific">Funneliformis geosporum</name>
    <dbReference type="NCBI Taxonomy" id="1117311"/>
    <lineage>
        <taxon>Eukaryota</taxon>
        <taxon>Fungi</taxon>
        <taxon>Fungi incertae sedis</taxon>
        <taxon>Mucoromycota</taxon>
        <taxon>Glomeromycotina</taxon>
        <taxon>Glomeromycetes</taxon>
        <taxon>Glomerales</taxon>
        <taxon>Glomeraceae</taxon>
        <taxon>Funneliformis</taxon>
    </lineage>
</organism>
<dbReference type="EMBL" id="CAMKVN010009883">
    <property type="protein sequence ID" value="CAI2193642.1"/>
    <property type="molecule type" value="Genomic_DNA"/>
</dbReference>
<protein>
    <submittedName>
        <fullName evidence="1">11811_t:CDS:1</fullName>
    </submittedName>
</protein>
<dbReference type="Gene3D" id="3.40.50.1010">
    <property type="entry name" value="5'-nuclease"/>
    <property type="match status" value="1"/>
</dbReference>
<evidence type="ECO:0000313" key="2">
    <source>
        <dbReference type="Proteomes" id="UP001153678"/>
    </source>
</evidence>
<dbReference type="Proteomes" id="UP001153678">
    <property type="component" value="Unassembled WGS sequence"/>
</dbReference>
<keyword evidence="2" id="KW-1185">Reference proteome</keyword>
<feature type="non-terminal residue" evidence="1">
    <location>
        <position position="1"/>
    </location>
</feature>
<dbReference type="CDD" id="cd18724">
    <property type="entry name" value="PIN_LabA-like"/>
    <property type="match status" value="1"/>
</dbReference>
<dbReference type="OrthoDB" id="2419124at2759"/>
<evidence type="ECO:0000313" key="1">
    <source>
        <dbReference type="EMBL" id="CAI2193642.1"/>
    </source>
</evidence>